<sequence length="608" mass="67354">MLLRNCLEQKEKVEPANIHSFHLRRANAVAKNEARSLQLQVQTKLSLPLFTGKKLEGEGGASIYVALIDAKTGGVVTSGPESSIKLDVVVLEGDFNKDDEENWTQEEFENYVVKEREGKRPLLTGNLQVMLKEGVGQLGELIFTDNSSWNRSKSFRIGLLVASGYCCNTRIREGITDAFPVKEQRGESYRKHHPPASDDEVWRLEKIAKDGKSHQKLSEAGINRVEDFLLQLFTDSQKLREILGKSVIPKNWDILVDHAKTCKTNWKLYSSYYDGMRKHGAVFNTNGQLVGLIKDRVSFATQRLSAQEKEHGDAIVMKALANWNDVREFNGKTFSDSMQKNSSSSYSSSVLGGQTETQPFPSSGLNGAMALALPVQSQNTNSGTSMKILVDENFRLAAHQLMAAGCSNVQIPPGYHDSTTAGLPTQSHGLNLQNSMHSKMIGSSSGMDYTGYDDVLPEGIHVRENNTPCNDPFSRTLAPPKGNDVMEDIQSSRSDDSWKQWLADNPLLDNGYVGENNTPCNDPFSRTLAPPEGNGVMEDIQSNHSDDSWKQWSADNPLLDNGYVGGTGRGVIGWLKIKAVLQWGYFIRKRGVRLVELDQPPIQVQACS</sequence>
<evidence type="ECO:0000313" key="12">
    <source>
        <dbReference type="EMBL" id="KCW78559.1"/>
    </source>
</evidence>
<evidence type="ECO:0000256" key="5">
    <source>
        <dbReference type="ARBA" id="ARBA00023159"/>
    </source>
</evidence>
<evidence type="ECO:0000259" key="10">
    <source>
        <dbReference type="Pfam" id="PF20451"/>
    </source>
</evidence>
<dbReference type="PANTHER" id="PTHR31713:SF100">
    <property type="entry name" value="CALMODULIN-BINDING PROTEIN 60 B"/>
    <property type="match status" value="1"/>
</dbReference>
<keyword evidence="3" id="KW-0805">Transcription regulation</keyword>
<dbReference type="Pfam" id="PF20451">
    <property type="entry name" value="Calmod_bind_M"/>
    <property type="match status" value="1"/>
</dbReference>
<organism evidence="12">
    <name type="scientific">Eucalyptus grandis</name>
    <name type="common">Flooded gum</name>
    <dbReference type="NCBI Taxonomy" id="71139"/>
    <lineage>
        <taxon>Eukaryota</taxon>
        <taxon>Viridiplantae</taxon>
        <taxon>Streptophyta</taxon>
        <taxon>Embryophyta</taxon>
        <taxon>Tracheophyta</taxon>
        <taxon>Spermatophyta</taxon>
        <taxon>Magnoliopsida</taxon>
        <taxon>eudicotyledons</taxon>
        <taxon>Gunneridae</taxon>
        <taxon>Pentapetalae</taxon>
        <taxon>rosids</taxon>
        <taxon>malvids</taxon>
        <taxon>Myrtales</taxon>
        <taxon>Myrtaceae</taxon>
        <taxon>Myrtoideae</taxon>
        <taxon>Eucalypteae</taxon>
        <taxon>Eucalyptus</taxon>
    </lineage>
</organism>
<dbReference type="GO" id="GO:0003700">
    <property type="term" value="F:DNA-binding transcription factor activity"/>
    <property type="evidence" value="ECO:0000318"/>
    <property type="project" value="GO_Central"/>
</dbReference>
<evidence type="ECO:0000256" key="7">
    <source>
        <dbReference type="ARBA" id="ARBA00023242"/>
    </source>
</evidence>
<name>A0A059CK10_EUCGR</name>
<dbReference type="InParanoid" id="A0A059CK10"/>
<evidence type="ECO:0000256" key="6">
    <source>
        <dbReference type="ARBA" id="ARBA00023163"/>
    </source>
</evidence>
<dbReference type="InterPro" id="IPR046831">
    <property type="entry name" value="Calmodulin_bind_N"/>
</dbReference>
<dbReference type="EMBL" id="KK198755">
    <property type="protein sequence ID" value="KCW78559.1"/>
    <property type="molecule type" value="Genomic_DNA"/>
</dbReference>
<dbReference type="Pfam" id="PF07887">
    <property type="entry name" value="Calmodulin_bind"/>
    <property type="match status" value="1"/>
</dbReference>
<proteinExistence type="inferred from homology"/>
<dbReference type="InterPro" id="IPR046830">
    <property type="entry name" value="Calmod_bind_M"/>
</dbReference>
<keyword evidence="4" id="KW-0238">DNA-binding</keyword>
<dbReference type="Gramene" id="KCW78559">
    <property type="protein sequence ID" value="KCW78559"/>
    <property type="gene ID" value="EUGRSUZ_C00024"/>
</dbReference>
<keyword evidence="5" id="KW-0010">Activator</keyword>
<reference evidence="12" key="1">
    <citation type="submission" date="2013-07" db="EMBL/GenBank/DDBJ databases">
        <title>The genome of Eucalyptus grandis.</title>
        <authorList>
            <person name="Schmutz J."/>
            <person name="Hayes R."/>
            <person name="Myburg A."/>
            <person name="Tuskan G."/>
            <person name="Grattapaglia D."/>
            <person name="Rokhsar D.S."/>
        </authorList>
    </citation>
    <scope>NUCLEOTIDE SEQUENCE</scope>
    <source>
        <tissue evidence="12">Leaf extractions</tissue>
    </source>
</reference>
<evidence type="ECO:0000256" key="3">
    <source>
        <dbReference type="ARBA" id="ARBA00023015"/>
    </source>
</evidence>
<keyword evidence="7" id="KW-0539">Nucleus</keyword>
<dbReference type="GO" id="GO:0043565">
    <property type="term" value="F:sequence-specific DNA binding"/>
    <property type="evidence" value="ECO:0000318"/>
    <property type="project" value="GO_Central"/>
</dbReference>
<feature type="compositionally biased region" description="Low complexity" evidence="8">
    <location>
        <begin position="335"/>
        <end position="349"/>
    </location>
</feature>
<dbReference type="eggNOG" id="ENOG502QQ42">
    <property type="taxonomic scope" value="Eukaryota"/>
</dbReference>
<dbReference type="GO" id="GO:0005516">
    <property type="term" value="F:calmodulin binding"/>
    <property type="evidence" value="ECO:0007669"/>
    <property type="project" value="InterPro"/>
</dbReference>
<evidence type="ECO:0000256" key="4">
    <source>
        <dbReference type="ARBA" id="ARBA00023125"/>
    </source>
</evidence>
<protein>
    <submittedName>
        <fullName evidence="12">Uncharacterized protein</fullName>
    </submittedName>
</protein>
<dbReference type="PANTHER" id="PTHR31713">
    <property type="entry name" value="OS02G0177800 PROTEIN"/>
    <property type="match status" value="1"/>
</dbReference>
<dbReference type="InterPro" id="IPR046829">
    <property type="entry name" value="Calmod_bind_C"/>
</dbReference>
<feature type="domain" description="Calmodulin binding protein C-terminal" evidence="11">
    <location>
        <begin position="267"/>
        <end position="329"/>
    </location>
</feature>
<gene>
    <name evidence="12" type="ORF">EUGRSUZ_C00024</name>
</gene>
<feature type="region of interest" description="Disordered" evidence="8">
    <location>
        <begin position="334"/>
        <end position="358"/>
    </location>
</feature>
<dbReference type="Pfam" id="PF20452">
    <property type="entry name" value="Calmod_bind_C"/>
    <property type="match status" value="1"/>
</dbReference>
<comment type="similarity">
    <text evidence="2">Belongs to the plant ACBP60 protein family.</text>
</comment>
<accession>A0A059CK10</accession>
<evidence type="ECO:0000256" key="2">
    <source>
        <dbReference type="ARBA" id="ARBA00007214"/>
    </source>
</evidence>
<keyword evidence="6" id="KW-0804">Transcription</keyword>
<dbReference type="STRING" id="71139.A0A059CK10"/>
<evidence type="ECO:0000256" key="8">
    <source>
        <dbReference type="SAM" id="MobiDB-lite"/>
    </source>
</evidence>
<dbReference type="GO" id="GO:0005634">
    <property type="term" value="C:nucleus"/>
    <property type="evidence" value="ECO:0000318"/>
    <property type="project" value="GO_Central"/>
</dbReference>
<feature type="domain" description="Calmodulin binding protein central" evidence="10">
    <location>
        <begin position="198"/>
        <end position="262"/>
    </location>
</feature>
<dbReference type="InterPro" id="IPR012416">
    <property type="entry name" value="CBP60"/>
</dbReference>
<evidence type="ECO:0000259" key="11">
    <source>
        <dbReference type="Pfam" id="PF20452"/>
    </source>
</evidence>
<feature type="domain" description="Calmodulin binding protein-like N-terminal" evidence="9">
    <location>
        <begin position="37"/>
        <end position="184"/>
    </location>
</feature>
<comment type="subcellular location">
    <subcellularLocation>
        <location evidence="1">Nucleus</location>
    </subcellularLocation>
</comment>
<dbReference type="GO" id="GO:0080142">
    <property type="term" value="P:regulation of salicylic acid biosynthetic process"/>
    <property type="evidence" value="ECO:0000318"/>
    <property type="project" value="GO_Central"/>
</dbReference>
<evidence type="ECO:0000256" key="1">
    <source>
        <dbReference type="ARBA" id="ARBA00004123"/>
    </source>
</evidence>
<dbReference type="AlphaFoldDB" id="A0A059CK10"/>
<evidence type="ECO:0000259" key="9">
    <source>
        <dbReference type="Pfam" id="PF07887"/>
    </source>
</evidence>